<dbReference type="PROSITE" id="PS51257">
    <property type="entry name" value="PROKAR_LIPOPROTEIN"/>
    <property type="match status" value="1"/>
</dbReference>
<proteinExistence type="predicted"/>
<evidence type="ECO:0000313" key="2">
    <source>
        <dbReference type="EMBL" id="SEL41473.1"/>
    </source>
</evidence>
<keyword evidence="3" id="KW-1185">Reference proteome</keyword>
<dbReference type="Proteomes" id="UP000198620">
    <property type="component" value="Unassembled WGS sequence"/>
</dbReference>
<accession>A0A1H7Q0H3</accession>
<organism evidence="2 3">
    <name type="scientific">Nitrosovibrio tenuis</name>
    <dbReference type="NCBI Taxonomy" id="1233"/>
    <lineage>
        <taxon>Bacteria</taxon>
        <taxon>Pseudomonadati</taxon>
        <taxon>Pseudomonadota</taxon>
        <taxon>Betaproteobacteria</taxon>
        <taxon>Nitrosomonadales</taxon>
        <taxon>Nitrosomonadaceae</taxon>
        <taxon>Nitrosovibrio</taxon>
    </lineage>
</organism>
<feature type="chain" id="PRO_5011582248" evidence="1">
    <location>
        <begin position="24"/>
        <end position="366"/>
    </location>
</feature>
<protein>
    <submittedName>
        <fullName evidence="2">Uncharacterized protein</fullName>
    </submittedName>
</protein>
<dbReference type="InterPro" id="IPR046715">
    <property type="entry name" value="DUF6607"/>
</dbReference>
<name>A0A1H7Q0H3_9PROT</name>
<dbReference type="AlphaFoldDB" id="A0A1H7Q0H3"/>
<dbReference type="EMBL" id="FOBH01000010">
    <property type="protein sequence ID" value="SEL41473.1"/>
    <property type="molecule type" value="Genomic_DNA"/>
</dbReference>
<dbReference type="Pfam" id="PF20311">
    <property type="entry name" value="DUF6607"/>
    <property type="match status" value="1"/>
</dbReference>
<dbReference type="RefSeq" id="WP_090829177.1">
    <property type="nucleotide sequence ID" value="NZ_FOBH01000010.1"/>
</dbReference>
<reference evidence="2 3" key="1">
    <citation type="submission" date="2016-10" db="EMBL/GenBank/DDBJ databases">
        <authorList>
            <person name="de Groot N.N."/>
        </authorList>
    </citation>
    <scope>NUCLEOTIDE SEQUENCE [LARGE SCALE GENOMIC DNA]</scope>
    <source>
        <strain evidence="2 3">Nv1</strain>
    </source>
</reference>
<sequence>MRCLFSIPALFALALLTACANKAQLMNPASSGKSTPSGYPTVEHPVGGCAAGKNPFDCDRRAILAMSGGYEVQFKFDETVVLMPGYTRKEPKRSMGFEYVVLVEDAGRRISLQHILVMGNTVTKHWRQDWVYESPKRWVYTGNQHFEQQERDPAEIPGTWTQLVYEVNDGPRYSGSGKWNHRYGVSTWTSDRNWRPLPRREYTKRSDYQLINTENRQTITPQGWAHEQDNTKVIRTKDGKDTLLVREFGFNDYRRIEGYDFEPALAYWKATSEFWASVRARWDKIFTTHGSVTLSIIPADETFNMAVLELADAYRKNPQLDLYQAKLDDIFSKYVNVRASASVNGSWAHLRHADVFHPTPANQPQL</sequence>
<dbReference type="STRING" id="1233.SAMN05216387_11077"/>
<gene>
    <name evidence="2" type="ORF">SAMN05216387_11077</name>
</gene>
<dbReference type="OrthoDB" id="8564954at2"/>
<evidence type="ECO:0000313" key="3">
    <source>
        <dbReference type="Proteomes" id="UP000198620"/>
    </source>
</evidence>
<keyword evidence="1" id="KW-0732">Signal</keyword>
<evidence type="ECO:0000256" key="1">
    <source>
        <dbReference type="SAM" id="SignalP"/>
    </source>
</evidence>
<feature type="signal peptide" evidence="1">
    <location>
        <begin position="1"/>
        <end position="23"/>
    </location>
</feature>